<dbReference type="InterPro" id="IPR001130">
    <property type="entry name" value="TatD-like"/>
</dbReference>
<evidence type="ECO:0000313" key="1">
    <source>
        <dbReference type="EMBL" id="STZ28462.1"/>
    </source>
</evidence>
<proteinExistence type="predicted"/>
<sequence length="213" mass="24455">MKYNIHTHHPQHAPDTLELVSQDLSKVDFSIPHFSLGIHPWYIVEAKIEEQLNWLETNLHHPNCLAIGECGLDKKIDIPWDLQEEVIVKQLLLAEKNKKAVILHVVSAYQEIIALKKKWKITVPLIVHGFNKHQQVAESLWKNGFYVSFGSALLKSNRLQETFAAAPKDFLFLETDDDATVTIADLYTQAEKLHPGIGQIVEANFKRIWSKEY</sequence>
<name>A0A378RN35_MYROD</name>
<dbReference type="SUPFAM" id="SSF51556">
    <property type="entry name" value="Metallo-dependent hydrolases"/>
    <property type="match status" value="1"/>
</dbReference>
<keyword evidence="1" id="KW-0378">Hydrolase</keyword>
<dbReference type="Pfam" id="PF01026">
    <property type="entry name" value="TatD_DNase"/>
    <property type="match status" value="1"/>
</dbReference>
<accession>A0A378RN35</accession>
<dbReference type="GO" id="GO:0005829">
    <property type="term" value="C:cytosol"/>
    <property type="evidence" value="ECO:0007669"/>
    <property type="project" value="TreeGrafter"/>
</dbReference>
<reference evidence="1 2" key="1">
    <citation type="submission" date="2018-06" db="EMBL/GenBank/DDBJ databases">
        <authorList>
            <consortium name="Pathogen Informatics"/>
            <person name="Doyle S."/>
        </authorList>
    </citation>
    <scope>NUCLEOTIDE SEQUENCE [LARGE SCALE GENOMIC DNA]</scope>
    <source>
        <strain evidence="1 2">NCTC11179</strain>
    </source>
</reference>
<gene>
    <name evidence="1" type="primary">ycfH</name>
    <name evidence="1" type="ORF">NCTC11179_02008</name>
</gene>
<dbReference type="AlphaFoldDB" id="A0A378RN35"/>
<dbReference type="PANTHER" id="PTHR46124:SF3">
    <property type="entry name" value="HYDROLASE"/>
    <property type="match status" value="1"/>
</dbReference>
<dbReference type="RefSeq" id="WP_115091398.1">
    <property type="nucleotide sequence ID" value="NZ_CP068107.1"/>
</dbReference>
<dbReference type="EMBL" id="UGQL01000001">
    <property type="protein sequence ID" value="STZ28462.1"/>
    <property type="molecule type" value="Genomic_DNA"/>
</dbReference>
<dbReference type="GO" id="GO:0016788">
    <property type="term" value="F:hydrolase activity, acting on ester bonds"/>
    <property type="evidence" value="ECO:0007669"/>
    <property type="project" value="InterPro"/>
</dbReference>
<organism evidence="1 2">
    <name type="scientific">Myroides odoratus</name>
    <name type="common">Flavobacterium odoratum</name>
    <dbReference type="NCBI Taxonomy" id="256"/>
    <lineage>
        <taxon>Bacteria</taxon>
        <taxon>Pseudomonadati</taxon>
        <taxon>Bacteroidota</taxon>
        <taxon>Flavobacteriia</taxon>
        <taxon>Flavobacteriales</taxon>
        <taxon>Flavobacteriaceae</taxon>
        <taxon>Myroides</taxon>
    </lineage>
</organism>
<keyword evidence="2" id="KW-1185">Reference proteome</keyword>
<dbReference type="InterPro" id="IPR032466">
    <property type="entry name" value="Metal_Hydrolase"/>
</dbReference>
<dbReference type="Gene3D" id="3.20.20.140">
    <property type="entry name" value="Metal-dependent hydrolases"/>
    <property type="match status" value="1"/>
</dbReference>
<dbReference type="PANTHER" id="PTHR46124">
    <property type="entry name" value="D-AMINOACYL-TRNA DEACYLASE"/>
    <property type="match status" value="1"/>
</dbReference>
<evidence type="ECO:0000313" key="2">
    <source>
        <dbReference type="Proteomes" id="UP000255024"/>
    </source>
</evidence>
<protein>
    <submittedName>
        <fullName evidence="1">Uncharacterized deoxyribonuclease YcfH</fullName>
        <ecNumber evidence="1">3.1.21.-</ecNumber>
    </submittedName>
</protein>
<dbReference type="EC" id="3.1.21.-" evidence="1"/>
<dbReference type="Proteomes" id="UP000255024">
    <property type="component" value="Unassembled WGS sequence"/>
</dbReference>